<evidence type="ECO:0000313" key="2">
    <source>
        <dbReference type="Proteomes" id="UP001221366"/>
    </source>
</evidence>
<evidence type="ECO:0008006" key="3">
    <source>
        <dbReference type="Google" id="ProtNLM"/>
    </source>
</evidence>
<keyword evidence="2" id="KW-1185">Reference proteome</keyword>
<reference evidence="1 2" key="1">
    <citation type="submission" date="2023-03" db="EMBL/GenBank/DDBJ databases">
        <title>Muricauda XX sp. nov. and Muricauda XXX sp. nov., two novel species isolated from Okinawa Trough.</title>
        <authorList>
            <person name="Cao W."/>
            <person name="Deng X."/>
        </authorList>
    </citation>
    <scope>NUCLEOTIDE SEQUENCE [LARGE SCALE GENOMIC DNA]</scope>
    <source>
        <strain evidence="1 2">334s03</strain>
    </source>
</reference>
<comment type="caution">
    <text evidence="1">The sequence shown here is derived from an EMBL/GenBank/DDBJ whole genome shotgun (WGS) entry which is preliminary data.</text>
</comment>
<gene>
    <name evidence="1" type="ORF">PY092_13515</name>
</gene>
<dbReference type="EMBL" id="JARFVB010000009">
    <property type="protein sequence ID" value="MDF0717175.1"/>
    <property type="molecule type" value="Genomic_DNA"/>
</dbReference>
<name>A0ABT5Y191_9FLAO</name>
<accession>A0ABT5Y191</accession>
<dbReference type="RefSeq" id="WP_275616333.1">
    <property type="nucleotide sequence ID" value="NZ_JARFVB010000009.1"/>
</dbReference>
<evidence type="ECO:0000313" key="1">
    <source>
        <dbReference type="EMBL" id="MDF0717175.1"/>
    </source>
</evidence>
<organism evidence="1 2">
    <name type="scientific">Flagellimonas yonaguniensis</name>
    <dbReference type="NCBI Taxonomy" id="3031325"/>
    <lineage>
        <taxon>Bacteria</taxon>
        <taxon>Pseudomonadati</taxon>
        <taxon>Bacteroidota</taxon>
        <taxon>Flavobacteriia</taxon>
        <taxon>Flavobacteriales</taxon>
        <taxon>Flavobacteriaceae</taxon>
        <taxon>Flagellimonas</taxon>
    </lineage>
</organism>
<dbReference type="PROSITE" id="PS51257">
    <property type="entry name" value="PROKAR_LIPOPROTEIN"/>
    <property type="match status" value="1"/>
</dbReference>
<dbReference type="Proteomes" id="UP001221366">
    <property type="component" value="Unassembled WGS sequence"/>
</dbReference>
<protein>
    <recommendedName>
        <fullName evidence="3">Lipocalin-like domain-containing protein</fullName>
    </recommendedName>
</protein>
<proteinExistence type="predicted"/>
<sequence>MKNSKLLMLSTLSFLMIQSCSEGDNGDPGFSSAELVGTWDLVEIRLSEGVDIDGNGTRSSNLLDEADCISGAIVLREDTSYQFEQTSFKIVANANGQYNTDCYGTYLATGVWASNGSEVAFQGSDVLGILQLMGNRIIWSEDEALPGVEAYIYEKR</sequence>